<feature type="region of interest" description="Disordered" evidence="1">
    <location>
        <begin position="699"/>
        <end position="728"/>
    </location>
</feature>
<dbReference type="InterPro" id="IPR045269">
    <property type="entry name" value="Atg1-like"/>
</dbReference>
<sequence>MDPPQTSSANDIFSLSDQTLANRLQFIEEIGYGNWGSVWRCCPKPDPSSKSPPNKYEKVKLAVKLVHRSKTQTTAARVRSLWNEMKVVRSLKNETHPSVISFCSFIITPSYALITMAYLPRLIPVEVDEPIAKIWFKSLLSGVEFLHSRGVVHNDIKPANILLSDEEVPVLVDFGFAEKYDMGSPKAFRSNLAYGTPEYLSPERARGHYHDTRKSDVWSLGITFFEILIGRTPFEHVEGEQFSTKEDLEKYWARTVRGKWVGSYKMTRTLEKLIRRMVAPNADVRCFASEALDDSYWIPKEALKAVQKAAHRKSASLSQAALSAMHIDVDTSRLLDIVSPFTTRTLKDRKSHNKENLTRPDVKINTADQSSSLSSAASSSKKKHARSQSQPKVAVKSGQATLPSRTALSPVNTNTVKVRPTSGKENSAPKESRVSKPKAVNENSLTRTPSDRRVKKPVGPRKPPPTLTPDKKKKKTAGNENATSPKDLPTTVSRSAGRVLTDLSNAKANPNVLGAKSRNSNSVWLNRTTETAGKGQNESSFASLGKGSVKERWMDWERERERLREMDKDKIRETDDEDTNRLRRTSEELTTRSDALEVKEDVFDDGGKAEEKEAEAENIVRRRDSQGCRILQTLLAAEPVTVLSPRSQQQSDSPPGLKDGLPVPRVLFGSGLSVLKQNMKASIDKSVQLCRASTLLSHGRPSTTMTMEDSAADHTRAEQSARQSWEGESLIQQANSSLPGIRQMVRSERVGEDNQVDRMSLWLQSVEKVVADARQNFEAARPIQPVSLAPAPPPSRRPSQRRTTQRMPRKILAANQIFNEDGDASIGPETPTSAPATVNSSTFTVPEPSQVSVIVEETSILLSETPPVSPARRRRATVVTMSPETKKRTSGEVVQGSPSKKPLFGPIFPRAELERELERLDAPTPPVRLSALVHPSVFIAPQSPDLKIDDPPVKDTTRLSPQPMRPPPGRTITGSRSLDSPNTKRRVADEYDRLLSATTGIKKVGLGYQSDVNGPIANILSTDPYPSSASSKRTTFFHSTRRAMPPPVSSEDWRKTASVDELARMTPSASEPTTSKEEKAGSTVSAVKRAFMALTGRTGVKRLSQRLI</sequence>
<dbReference type="PANTHER" id="PTHR24348:SF68">
    <property type="entry name" value="SERINE_THREONINE-PROTEIN KINASE ATG1C"/>
    <property type="match status" value="1"/>
</dbReference>
<feature type="compositionally biased region" description="Polar residues" evidence="1">
    <location>
        <begin position="1024"/>
        <end position="1038"/>
    </location>
</feature>
<feature type="compositionally biased region" description="Basic and acidic residues" evidence="1">
    <location>
        <begin position="946"/>
        <end position="957"/>
    </location>
</feature>
<dbReference type="OrthoDB" id="68483at2759"/>
<feature type="region of interest" description="Disordered" evidence="1">
    <location>
        <begin position="781"/>
        <end position="807"/>
    </location>
</feature>
<feature type="compositionally biased region" description="Polar residues" evidence="1">
    <location>
        <begin position="398"/>
        <end position="416"/>
    </location>
</feature>
<feature type="region of interest" description="Disordered" evidence="1">
    <location>
        <begin position="865"/>
        <end position="906"/>
    </location>
</feature>
<dbReference type="Pfam" id="PF00069">
    <property type="entry name" value="Pkinase"/>
    <property type="match status" value="1"/>
</dbReference>
<dbReference type="InterPro" id="IPR008271">
    <property type="entry name" value="Ser/Thr_kinase_AS"/>
</dbReference>
<feature type="region of interest" description="Disordered" evidence="1">
    <location>
        <begin position="821"/>
        <end position="843"/>
    </location>
</feature>
<accession>A0A9P6L4F0</accession>
<feature type="region of interest" description="Disordered" evidence="1">
    <location>
        <begin position="348"/>
        <end position="493"/>
    </location>
</feature>
<evidence type="ECO:0000256" key="1">
    <source>
        <dbReference type="SAM" id="MobiDB-lite"/>
    </source>
</evidence>
<dbReference type="SUPFAM" id="SSF56112">
    <property type="entry name" value="Protein kinase-like (PK-like)"/>
    <property type="match status" value="1"/>
</dbReference>
<evidence type="ECO:0000259" key="2">
    <source>
        <dbReference type="PROSITE" id="PS50011"/>
    </source>
</evidence>
<feature type="compositionally biased region" description="Polar residues" evidence="1">
    <location>
        <begin position="478"/>
        <end position="493"/>
    </location>
</feature>
<feature type="region of interest" description="Disordered" evidence="1">
    <location>
        <begin position="1024"/>
        <end position="1056"/>
    </location>
</feature>
<feature type="domain" description="Protein kinase" evidence="2">
    <location>
        <begin position="24"/>
        <end position="298"/>
    </location>
</feature>
<feature type="region of interest" description="Disordered" evidence="1">
    <location>
        <begin position="942"/>
        <end position="985"/>
    </location>
</feature>
<feature type="compositionally biased region" description="Low complexity" evidence="1">
    <location>
        <begin position="369"/>
        <end position="379"/>
    </location>
</feature>
<dbReference type="GO" id="GO:0005524">
    <property type="term" value="F:ATP binding"/>
    <property type="evidence" value="ECO:0007669"/>
    <property type="project" value="InterPro"/>
</dbReference>
<keyword evidence="4" id="KW-1185">Reference proteome</keyword>
<dbReference type="GO" id="GO:0010506">
    <property type="term" value="P:regulation of autophagy"/>
    <property type="evidence" value="ECO:0007669"/>
    <property type="project" value="InterPro"/>
</dbReference>
<dbReference type="EMBL" id="WIUZ02000013">
    <property type="protein sequence ID" value="KAF9781712.1"/>
    <property type="molecule type" value="Genomic_DNA"/>
</dbReference>
<feature type="region of interest" description="Disordered" evidence="1">
    <location>
        <begin position="642"/>
        <end position="662"/>
    </location>
</feature>
<evidence type="ECO:0000313" key="4">
    <source>
        <dbReference type="Proteomes" id="UP000736335"/>
    </source>
</evidence>
<dbReference type="SMART" id="SM00220">
    <property type="entry name" value="S_TKc"/>
    <property type="match status" value="1"/>
</dbReference>
<organism evidence="3 4">
    <name type="scientific">Thelephora terrestris</name>
    <dbReference type="NCBI Taxonomy" id="56493"/>
    <lineage>
        <taxon>Eukaryota</taxon>
        <taxon>Fungi</taxon>
        <taxon>Dikarya</taxon>
        <taxon>Basidiomycota</taxon>
        <taxon>Agaricomycotina</taxon>
        <taxon>Agaricomycetes</taxon>
        <taxon>Thelephorales</taxon>
        <taxon>Thelephoraceae</taxon>
        <taxon>Thelephora</taxon>
    </lineage>
</organism>
<dbReference type="InterPro" id="IPR011009">
    <property type="entry name" value="Kinase-like_dom_sf"/>
</dbReference>
<dbReference type="PROSITE" id="PS50011">
    <property type="entry name" value="PROTEIN_KINASE_DOM"/>
    <property type="match status" value="1"/>
</dbReference>
<feature type="compositionally biased region" description="Basic residues" evidence="1">
    <location>
        <begin position="798"/>
        <end position="807"/>
    </location>
</feature>
<dbReference type="InterPro" id="IPR000719">
    <property type="entry name" value="Prot_kinase_dom"/>
</dbReference>
<dbReference type="PROSITE" id="PS00108">
    <property type="entry name" value="PROTEIN_KINASE_ST"/>
    <property type="match status" value="1"/>
</dbReference>
<reference evidence="3" key="1">
    <citation type="journal article" date="2020" name="Nat. Commun.">
        <title>Large-scale genome sequencing of mycorrhizal fungi provides insights into the early evolution of symbiotic traits.</title>
        <authorList>
            <person name="Miyauchi S."/>
            <person name="Kiss E."/>
            <person name="Kuo A."/>
            <person name="Drula E."/>
            <person name="Kohler A."/>
            <person name="Sanchez-Garcia M."/>
            <person name="Morin E."/>
            <person name="Andreopoulos B."/>
            <person name="Barry K.W."/>
            <person name="Bonito G."/>
            <person name="Buee M."/>
            <person name="Carver A."/>
            <person name="Chen C."/>
            <person name="Cichocki N."/>
            <person name="Clum A."/>
            <person name="Culley D."/>
            <person name="Crous P.W."/>
            <person name="Fauchery L."/>
            <person name="Girlanda M."/>
            <person name="Hayes R.D."/>
            <person name="Keri Z."/>
            <person name="LaButti K."/>
            <person name="Lipzen A."/>
            <person name="Lombard V."/>
            <person name="Magnuson J."/>
            <person name="Maillard F."/>
            <person name="Murat C."/>
            <person name="Nolan M."/>
            <person name="Ohm R.A."/>
            <person name="Pangilinan J."/>
            <person name="Pereira M.F."/>
            <person name="Perotto S."/>
            <person name="Peter M."/>
            <person name="Pfister S."/>
            <person name="Riley R."/>
            <person name="Sitrit Y."/>
            <person name="Stielow J.B."/>
            <person name="Szollosi G."/>
            <person name="Zifcakova L."/>
            <person name="Stursova M."/>
            <person name="Spatafora J.W."/>
            <person name="Tedersoo L."/>
            <person name="Vaario L.M."/>
            <person name="Yamada A."/>
            <person name="Yan M."/>
            <person name="Wang P."/>
            <person name="Xu J."/>
            <person name="Bruns T."/>
            <person name="Baldrian P."/>
            <person name="Vilgalys R."/>
            <person name="Dunand C."/>
            <person name="Henrissat B."/>
            <person name="Grigoriev I.V."/>
            <person name="Hibbett D."/>
            <person name="Nagy L.G."/>
            <person name="Martin F.M."/>
        </authorList>
    </citation>
    <scope>NUCLEOTIDE SEQUENCE</scope>
    <source>
        <strain evidence="3">UH-Tt-Lm1</strain>
    </source>
</reference>
<dbReference type="PANTHER" id="PTHR24348">
    <property type="entry name" value="SERINE/THREONINE-PROTEIN KINASE UNC-51-RELATED"/>
    <property type="match status" value="1"/>
</dbReference>
<dbReference type="AlphaFoldDB" id="A0A9P6L4F0"/>
<dbReference type="Gene3D" id="1.10.510.10">
    <property type="entry name" value="Transferase(Phosphotransferase) domain 1"/>
    <property type="match status" value="1"/>
</dbReference>
<feature type="compositionally biased region" description="Low complexity" evidence="1">
    <location>
        <begin position="644"/>
        <end position="655"/>
    </location>
</feature>
<protein>
    <recommendedName>
        <fullName evidence="2">Protein kinase domain-containing protein</fullName>
    </recommendedName>
</protein>
<dbReference type="GO" id="GO:0004674">
    <property type="term" value="F:protein serine/threonine kinase activity"/>
    <property type="evidence" value="ECO:0007669"/>
    <property type="project" value="InterPro"/>
</dbReference>
<reference evidence="3" key="2">
    <citation type="submission" date="2020-11" db="EMBL/GenBank/DDBJ databases">
        <authorList>
            <consortium name="DOE Joint Genome Institute"/>
            <person name="Kuo A."/>
            <person name="Miyauchi S."/>
            <person name="Kiss E."/>
            <person name="Drula E."/>
            <person name="Kohler A."/>
            <person name="Sanchez-Garcia M."/>
            <person name="Andreopoulos B."/>
            <person name="Barry K.W."/>
            <person name="Bonito G."/>
            <person name="Buee M."/>
            <person name="Carver A."/>
            <person name="Chen C."/>
            <person name="Cichocki N."/>
            <person name="Clum A."/>
            <person name="Culley D."/>
            <person name="Crous P.W."/>
            <person name="Fauchery L."/>
            <person name="Girlanda M."/>
            <person name="Hayes R."/>
            <person name="Keri Z."/>
            <person name="Labutti K."/>
            <person name="Lipzen A."/>
            <person name="Lombard V."/>
            <person name="Magnuson J."/>
            <person name="Maillard F."/>
            <person name="Morin E."/>
            <person name="Murat C."/>
            <person name="Nolan M."/>
            <person name="Ohm R."/>
            <person name="Pangilinan J."/>
            <person name="Pereira M."/>
            <person name="Perotto S."/>
            <person name="Peter M."/>
            <person name="Riley R."/>
            <person name="Sitrit Y."/>
            <person name="Stielow B."/>
            <person name="Szollosi G."/>
            <person name="Zifcakova L."/>
            <person name="Stursova M."/>
            <person name="Spatafora J.W."/>
            <person name="Tedersoo L."/>
            <person name="Vaario L.-M."/>
            <person name="Yamada A."/>
            <person name="Yan M."/>
            <person name="Wang P."/>
            <person name="Xu J."/>
            <person name="Bruns T."/>
            <person name="Baldrian P."/>
            <person name="Vilgalys R."/>
            <person name="Henrissat B."/>
            <person name="Grigoriev I.V."/>
            <person name="Hibbett D."/>
            <person name="Nagy L.G."/>
            <person name="Martin F.M."/>
        </authorList>
    </citation>
    <scope>NUCLEOTIDE SEQUENCE</scope>
    <source>
        <strain evidence="3">UH-Tt-Lm1</strain>
    </source>
</reference>
<name>A0A9P6L4F0_9AGAM</name>
<feature type="compositionally biased region" description="Basic and acidic residues" evidence="1">
    <location>
        <begin position="348"/>
        <end position="362"/>
    </location>
</feature>
<gene>
    <name evidence="3" type="ORF">BJ322DRAFT_1010425</name>
</gene>
<feature type="compositionally biased region" description="Polar residues" evidence="1">
    <location>
        <begin position="830"/>
        <end position="843"/>
    </location>
</feature>
<feature type="compositionally biased region" description="Polar residues" evidence="1">
    <location>
        <begin position="972"/>
        <end position="981"/>
    </location>
</feature>
<dbReference type="CDD" id="cd14014">
    <property type="entry name" value="STKc_PknB_like"/>
    <property type="match status" value="1"/>
</dbReference>
<comment type="caution">
    <text evidence="3">The sequence shown here is derived from an EMBL/GenBank/DDBJ whole genome shotgun (WGS) entry which is preliminary data.</text>
</comment>
<proteinExistence type="predicted"/>
<evidence type="ECO:0000313" key="3">
    <source>
        <dbReference type="EMBL" id="KAF9781712.1"/>
    </source>
</evidence>
<dbReference type="GO" id="GO:0005737">
    <property type="term" value="C:cytoplasm"/>
    <property type="evidence" value="ECO:0007669"/>
    <property type="project" value="TreeGrafter"/>
</dbReference>
<dbReference type="Proteomes" id="UP000736335">
    <property type="component" value="Unassembled WGS sequence"/>
</dbReference>